<proteinExistence type="predicted"/>
<feature type="compositionally biased region" description="Low complexity" evidence="1">
    <location>
        <begin position="7"/>
        <end position="18"/>
    </location>
</feature>
<dbReference type="EMBL" id="CADCVJ010000128">
    <property type="protein sequence ID" value="CAA9475063.1"/>
    <property type="molecule type" value="Genomic_DNA"/>
</dbReference>
<feature type="region of interest" description="Disordered" evidence="1">
    <location>
        <begin position="244"/>
        <end position="279"/>
    </location>
</feature>
<feature type="region of interest" description="Disordered" evidence="1">
    <location>
        <begin position="1"/>
        <end position="218"/>
    </location>
</feature>
<feature type="compositionally biased region" description="Basic residues" evidence="1">
    <location>
        <begin position="127"/>
        <end position="147"/>
    </location>
</feature>
<feature type="compositionally biased region" description="Basic and acidic residues" evidence="1">
    <location>
        <begin position="260"/>
        <end position="272"/>
    </location>
</feature>
<accession>A0A6J4RJ87</accession>
<feature type="non-terminal residue" evidence="2">
    <location>
        <position position="1"/>
    </location>
</feature>
<evidence type="ECO:0000313" key="2">
    <source>
        <dbReference type="EMBL" id="CAA9475063.1"/>
    </source>
</evidence>
<feature type="compositionally biased region" description="Basic residues" evidence="1">
    <location>
        <begin position="43"/>
        <end position="52"/>
    </location>
</feature>
<feature type="compositionally biased region" description="Basic residues" evidence="1">
    <location>
        <begin position="68"/>
        <end position="77"/>
    </location>
</feature>
<dbReference type="AlphaFoldDB" id="A0A6J4RJ87"/>
<evidence type="ECO:0000256" key="1">
    <source>
        <dbReference type="SAM" id="MobiDB-lite"/>
    </source>
</evidence>
<feature type="non-terminal residue" evidence="2">
    <location>
        <position position="298"/>
    </location>
</feature>
<name>A0A6J4RJ87_9ACTN</name>
<protein>
    <submittedName>
        <fullName evidence="2">Assymetric_cell_division_FstX</fullName>
    </submittedName>
</protein>
<gene>
    <name evidence="2" type="ORF">AVDCRST_MAG38-1597</name>
</gene>
<organism evidence="2">
    <name type="scientific">uncultured Solirubrobacteraceae bacterium</name>
    <dbReference type="NCBI Taxonomy" id="1162706"/>
    <lineage>
        <taxon>Bacteria</taxon>
        <taxon>Bacillati</taxon>
        <taxon>Actinomycetota</taxon>
        <taxon>Thermoleophilia</taxon>
        <taxon>Solirubrobacterales</taxon>
        <taxon>Solirubrobacteraceae</taxon>
        <taxon>environmental samples</taxon>
    </lineage>
</organism>
<reference evidence="2" key="1">
    <citation type="submission" date="2020-02" db="EMBL/GenBank/DDBJ databases">
        <authorList>
            <person name="Meier V. D."/>
        </authorList>
    </citation>
    <scope>NUCLEOTIDE SEQUENCE</scope>
    <source>
        <strain evidence="2">AVDCRST_MAG38</strain>
    </source>
</reference>
<feature type="compositionally biased region" description="Basic and acidic residues" evidence="1">
    <location>
        <begin position="148"/>
        <end position="179"/>
    </location>
</feature>
<feature type="compositionally biased region" description="Basic and acidic residues" evidence="1">
    <location>
        <begin position="53"/>
        <end position="67"/>
    </location>
</feature>
<sequence>ELRLRPARGAARPAPQRRSQLRRDGDRPGHRPRPGRLHPGGPGHHRRRRRGPLARDRRRVPEGQPDARRHRARRAPAHRGGAERRPGRVHLQGGGLPRRARAPSRVLRPARQEPAARHVPRHAGPARGHRRAARLPHAGGARRRAHEHRSGDRRGPRPRGGHPEDPLGDARHQAHDGRARRPARPGLGAAGGQHHPPVALRAAPRGRGDEAGRRHRLVHPLAVRHRGSPGGRLRRAHRHRADGRLEGGVPRSAARGLPVAERRADDELRPADGRAAARRRRRLGARLRAVAAPLPARL</sequence>